<dbReference type="InterPro" id="IPR050137">
    <property type="entry name" value="PyrR_bifunctional"/>
</dbReference>
<dbReference type="CDD" id="cd06223">
    <property type="entry name" value="PRTases_typeI"/>
    <property type="match status" value="1"/>
</dbReference>
<evidence type="ECO:0000313" key="3">
    <source>
        <dbReference type="Proteomes" id="UP001597387"/>
    </source>
</evidence>
<accession>A0ABW4ZKA6</accession>
<dbReference type="Pfam" id="PF00156">
    <property type="entry name" value="Pribosyltran"/>
    <property type="match status" value="1"/>
</dbReference>
<dbReference type="EMBL" id="JBHUHZ010000001">
    <property type="protein sequence ID" value="MFD2162510.1"/>
    <property type="molecule type" value="Genomic_DNA"/>
</dbReference>
<dbReference type="PANTHER" id="PTHR11608">
    <property type="entry name" value="BIFUNCTIONAL PROTEIN PYRR"/>
    <property type="match status" value="1"/>
</dbReference>
<keyword evidence="2" id="KW-0328">Glycosyltransferase</keyword>
<dbReference type="Proteomes" id="UP001597387">
    <property type="component" value="Unassembled WGS sequence"/>
</dbReference>
<dbReference type="Gene3D" id="3.40.50.2020">
    <property type="match status" value="1"/>
</dbReference>
<comment type="caution">
    <text evidence="2">The sequence shown here is derived from an EMBL/GenBank/DDBJ whole genome shotgun (WGS) entry which is preliminary data.</text>
</comment>
<evidence type="ECO:0000259" key="1">
    <source>
        <dbReference type="Pfam" id="PF00156"/>
    </source>
</evidence>
<gene>
    <name evidence="2" type="ORF">ACFSJU_08900</name>
</gene>
<dbReference type="SUPFAM" id="SSF53271">
    <property type="entry name" value="PRTase-like"/>
    <property type="match status" value="1"/>
</dbReference>
<reference evidence="3" key="1">
    <citation type="journal article" date="2019" name="Int. J. Syst. Evol. Microbiol.">
        <title>The Global Catalogue of Microorganisms (GCM) 10K type strain sequencing project: providing services to taxonomists for standard genome sequencing and annotation.</title>
        <authorList>
            <consortium name="The Broad Institute Genomics Platform"/>
            <consortium name="The Broad Institute Genome Sequencing Center for Infectious Disease"/>
            <person name="Wu L."/>
            <person name="Ma J."/>
        </authorList>
    </citation>
    <scope>NUCLEOTIDE SEQUENCE [LARGE SCALE GENOMIC DNA]</scope>
    <source>
        <strain evidence="3">KCTC 42217</strain>
    </source>
</reference>
<dbReference type="GO" id="GO:0016757">
    <property type="term" value="F:glycosyltransferase activity"/>
    <property type="evidence" value="ECO:0007669"/>
    <property type="project" value="UniProtKB-KW"/>
</dbReference>
<feature type="domain" description="Phosphoribosyltransferase" evidence="1">
    <location>
        <begin position="8"/>
        <end position="155"/>
    </location>
</feature>
<sequence length="167" mass="18832">MPDKKILILDKKQIRQKITRMSYQIWEDNLEESELIIAGIIDSGYTLAKRLQKELQRVSGIKVTLMKISLDKDSSHLKADTDIPVENCTNKVVILADDVLNSGRTLAYGLGVFLNTPLKKLRTAVLVNRSHRKFPISADFTGLDLATIIKEHVDVILDGDEDAVYLR</sequence>
<dbReference type="PANTHER" id="PTHR11608:SF0">
    <property type="entry name" value="BIFUNCTIONAL PROTEIN PYRR"/>
    <property type="match status" value="1"/>
</dbReference>
<organism evidence="2 3">
    <name type="scientific">Paradesertivirga mongoliensis</name>
    <dbReference type="NCBI Taxonomy" id="2100740"/>
    <lineage>
        <taxon>Bacteria</taxon>
        <taxon>Pseudomonadati</taxon>
        <taxon>Bacteroidota</taxon>
        <taxon>Sphingobacteriia</taxon>
        <taxon>Sphingobacteriales</taxon>
        <taxon>Sphingobacteriaceae</taxon>
        <taxon>Paradesertivirga</taxon>
    </lineage>
</organism>
<name>A0ABW4ZKA6_9SPHI</name>
<keyword evidence="3" id="KW-1185">Reference proteome</keyword>
<proteinExistence type="predicted"/>
<protein>
    <submittedName>
        <fullName evidence="2">Phosphoribosyltransferase family protein</fullName>
    </submittedName>
</protein>
<dbReference type="RefSeq" id="WP_255903466.1">
    <property type="nucleotide sequence ID" value="NZ_JAFMZO010000003.1"/>
</dbReference>
<dbReference type="InterPro" id="IPR000836">
    <property type="entry name" value="PRTase_dom"/>
</dbReference>
<keyword evidence="2" id="KW-0808">Transferase</keyword>
<dbReference type="InterPro" id="IPR029057">
    <property type="entry name" value="PRTase-like"/>
</dbReference>
<evidence type="ECO:0000313" key="2">
    <source>
        <dbReference type="EMBL" id="MFD2162510.1"/>
    </source>
</evidence>